<dbReference type="EC" id="2.5.1.16" evidence="3"/>
<dbReference type="CDD" id="cd02440">
    <property type="entry name" value="AdoMet_MTases"/>
    <property type="match status" value="1"/>
</dbReference>
<dbReference type="GO" id="GO:0004766">
    <property type="term" value="F:spermidine synthase activity"/>
    <property type="evidence" value="ECO:0007669"/>
    <property type="project" value="UniProtKB-EC"/>
</dbReference>
<keyword evidence="3" id="KW-0808">Transferase</keyword>
<organism evidence="3">
    <name type="scientific">Cupriavidus taiwanensis</name>
    <dbReference type="NCBI Taxonomy" id="164546"/>
    <lineage>
        <taxon>Bacteria</taxon>
        <taxon>Pseudomonadati</taxon>
        <taxon>Pseudomonadota</taxon>
        <taxon>Betaproteobacteria</taxon>
        <taxon>Burkholderiales</taxon>
        <taxon>Burkholderiaceae</taxon>
        <taxon>Cupriavidus</taxon>
    </lineage>
</organism>
<feature type="transmembrane region" description="Helical" evidence="2">
    <location>
        <begin position="204"/>
        <end position="224"/>
    </location>
</feature>
<dbReference type="InterPro" id="IPR029063">
    <property type="entry name" value="SAM-dependent_MTases_sf"/>
</dbReference>
<dbReference type="GO" id="GO:0006596">
    <property type="term" value="P:polyamine biosynthetic process"/>
    <property type="evidence" value="ECO:0007669"/>
    <property type="project" value="UniProtKB-KW"/>
</dbReference>
<feature type="transmembrane region" description="Helical" evidence="2">
    <location>
        <begin position="411"/>
        <end position="433"/>
    </location>
</feature>
<protein>
    <submittedName>
        <fullName evidence="3">Putative Spermidine synthase (Putrescine aminopropyltransferase)</fullName>
        <ecNumber evidence="3">2.5.1.16</ecNumber>
    </submittedName>
</protein>
<name>A0A7Z7J684_9BURK</name>
<reference evidence="3" key="1">
    <citation type="submission" date="2018-01" db="EMBL/GenBank/DDBJ databases">
        <authorList>
            <person name="Clerissi C."/>
        </authorList>
    </citation>
    <scope>NUCLEOTIDE SEQUENCE [LARGE SCALE GENOMIC DNA]</scope>
    <source>
        <strain evidence="3">Cupriavidus taiwanensis STM 6021</strain>
    </source>
</reference>
<keyword evidence="2" id="KW-0812">Transmembrane</keyword>
<feature type="transmembrane region" description="Helical" evidence="2">
    <location>
        <begin position="67"/>
        <end position="87"/>
    </location>
</feature>
<dbReference type="RefSeq" id="WP_025582733.1">
    <property type="nucleotide sequence ID" value="NZ_LT976871.1"/>
</dbReference>
<dbReference type="Gene3D" id="1.20.1250.20">
    <property type="entry name" value="MFS general substrate transporter like domains"/>
    <property type="match status" value="1"/>
</dbReference>
<dbReference type="AlphaFoldDB" id="A0A7Z7J684"/>
<proteinExistence type="predicted"/>
<dbReference type="SUPFAM" id="SSF103473">
    <property type="entry name" value="MFS general substrate transporter"/>
    <property type="match status" value="1"/>
</dbReference>
<feature type="transmembrane region" description="Helical" evidence="2">
    <location>
        <begin position="36"/>
        <end position="55"/>
    </location>
</feature>
<feature type="transmembrane region" description="Helical" evidence="2">
    <location>
        <begin position="385"/>
        <end position="405"/>
    </location>
</feature>
<gene>
    <name evidence="3" type="ORF">CBM2594_A40509</name>
</gene>
<feature type="transmembrane region" description="Helical" evidence="2">
    <location>
        <begin position="345"/>
        <end position="373"/>
    </location>
</feature>
<dbReference type="EMBL" id="OGUU01000008">
    <property type="protein sequence ID" value="SPC09186.1"/>
    <property type="molecule type" value="Genomic_DNA"/>
</dbReference>
<dbReference type="PANTHER" id="PTHR43317">
    <property type="entry name" value="THERMOSPERMINE SYNTHASE ACAULIS5"/>
    <property type="match status" value="1"/>
</dbReference>
<keyword evidence="2" id="KW-1133">Transmembrane helix</keyword>
<feature type="transmembrane region" description="Helical" evidence="2">
    <location>
        <begin position="175"/>
        <end position="198"/>
    </location>
</feature>
<evidence type="ECO:0000313" key="3">
    <source>
        <dbReference type="EMBL" id="SPC09186.1"/>
    </source>
</evidence>
<feature type="transmembrane region" description="Helical" evidence="2">
    <location>
        <begin position="99"/>
        <end position="121"/>
    </location>
</feature>
<feature type="transmembrane region" description="Helical" evidence="2">
    <location>
        <begin position="318"/>
        <end position="339"/>
    </location>
</feature>
<sequence>MEPGNPIDAAVPAGTREALGRPRAATPGQEVRWRRILCVLFFFSGFPALIYQLVWQRALFRILGVNIESVTIVVTAFMLGLGLGSLAGGLLSRRRGLSLLPLLAAIELLTGVFGLVSLDIFDRVGTLALGLPLAVTAAMTLALVLVPTLLMGATLPVLVGHLAPRSGNVGNSVGLLYYVNTLGAGAACLACAVVLFPFLGMQGAVYVAVGLNIAVAFGALFTYWREGKGLHVSRERAVNTPTTAPALKFPVVLMLACIGGAISLSYEIFFFRTVSYASGGSAFAFAAILGAFLVGIASGSRQAGEWCDGAIEHGMRRLAGALLKANLAGLLFLPVLAHLQLPNGVLLGALLLMVYLVARSWGSLLPCLAHWGVAADGHAGMRTALLYLSNIVGSAAGSVVTGFVLMEHMSLVSIAVVLVGAGVACSLLLDACLPLPSRLKRWHGGAACATGVLAMVALPPLSGTVLETLLWKGAPEARGPFVQVIENRSGIITVDQEGTVYGGGMYDGRFNVDLVHDTNGILRPYALNLFHPHPRDVLMIGLSSGSWAQVIANNPEVRSLTIVEINPGYVELLARNPEVASVLRNPKVTIVVDDGRRWLRLHPERRFDAIVSNTTWHFRANATNLLSAEFLRLADHHLKRSGILYYNTTDSERAQRTACLAFPYGARFSNHMVVSRAPLAWDFEHWRRTLEAYRIDGRPILDPSRQQGRVLTDTLNAVWRSIEQGGGSGSVDAMEACPRILARTAGLTPITDDNMGTEWRQPLRLD</sequence>
<accession>A0A7Z7J684</accession>
<feature type="transmembrane region" description="Helical" evidence="2">
    <location>
        <begin position="245"/>
        <end position="264"/>
    </location>
</feature>
<feature type="transmembrane region" description="Helical" evidence="2">
    <location>
        <begin position="276"/>
        <end position="297"/>
    </location>
</feature>
<keyword evidence="1" id="KW-0620">Polyamine biosynthesis</keyword>
<dbReference type="Pfam" id="PF01564">
    <property type="entry name" value="Spermine_synth"/>
    <property type="match status" value="1"/>
</dbReference>
<evidence type="ECO:0000256" key="2">
    <source>
        <dbReference type="SAM" id="Phobius"/>
    </source>
</evidence>
<dbReference type="InterPro" id="IPR036259">
    <property type="entry name" value="MFS_trans_sf"/>
</dbReference>
<dbReference type="SUPFAM" id="SSF53335">
    <property type="entry name" value="S-adenosyl-L-methionine-dependent methyltransferases"/>
    <property type="match status" value="1"/>
</dbReference>
<evidence type="ECO:0000256" key="1">
    <source>
        <dbReference type="ARBA" id="ARBA00023115"/>
    </source>
</evidence>
<comment type="caution">
    <text evidence="3">The sequence shown here is derived from an EMBL/GenBank/DDBJ whole genome shotgun (WGS) entry which is preliminary data.</text>
</comment>
<dbReference type="Proteomes" id="UP000257139">
    <property type="component" value="Chromosome CBM2594_a"/>
</dbReference>
<dbReference type="PANTHER" id="PTHR43317:SF1">
    <property type="entry name" value="THERMOSPERMINE SYNTHASE ACAULIS5"/>
    <property type="match status" value="1"/>
</dbReference>
<feature type="transmembrane region" description="Helical" evidence="2">
    <location>
        <begin position="133"/>
        <end position="163"/>
    </location>
</feature>
<dbReference type="Gene3D" id="3.40.50.150">
    <property type="entry name" value="Vaccinia Virus protein VP39"/>
    <property type="match status" value="1"/>
</dbReference>
<keyword evidence="2" id="KW-0472">Membrane</keyword>